<evidence type="ECO:0000256" key="1">
    <source>
        <dbReference type="ARBA" id="ARBA00004141"/>
    </source>
</evidence>
<evidence type="ECO:0000256" key="12">
    <source>
        <dbReference type="RuleBase" id="RU003857"/>
    </source>
</evidence>
<dbReference type="InterPro" id="IPR003092">
    <property type="entry name" value="2pore_dom_K_chnl_TASK"/>
</dbReference>
<dbReference type="OrthoDB" id="297496at2759"/>
<keyword evidence="9 12" id="KW-0406">Ion transport</keyword>
<keyword evidence="4" id="KW-0633">Potassium transport</keyword>
<keyword evidence="10 13" id="KW-0472">Membrane</keyword>
<gene>
    <name evidence="17" type="primary">LOC117364164</name>
</gene>
<evidence type="ECO:0000256" key="13">
    <source>
        <dbReference type="SAM" id="Phobius"/>
    </source>
</evidence>
<feature type="transmembrane region" description="Helical" evidence="13">
    <location>
        <begin position="201"/>
        <end position="219"/>
    </location>
</feature>
<evidence type="ECO:0000256" key="8">
    <source>
        <dbReference type="ARBA" id="ARBA00022989"/>
    </source>
</evidence>
<keyword evidence="3 12" id="KW-0813">Transport</keyword>
<evidence type="ECO:0000256" key="10">
    <source>
        <dbReference type="ARBA" id="ARBA00023136"/>
    </source>
</evidence>
<sequence length="326" mass="36441">MRPARARTIALLALGYLAYLLAGAAVFQALEQNAEHVVKNNTLRHKLDFLRNFTCLNKEALERLVEVIFEATKQGLYPVANESQLAQHSNWDFSSSFFFVGSIVTTIGYGTLAPRTAGGQIFCVFYALFGIPLNIIVLGHISKGLSLFCERLGRCLSNKGMKKKKVKVLTMLFFLVTGIVAFLGIPPIFFMGMEGWNYREGVYYAFISLSTIGFGDYVVGSHPQREYYSFYRALVAIWVIFGLAWLALLFNLLIACLEDTEKKIVEDFHKKVRAGKGKERLWHAAQHASSGPVKDEVLLDVCHTTTVTDVDTADPSSTRNEEETNS</sequence>
<evidence type="ECO:0000256" key="5">
    <source>
        <dbReference type="ARBA" id="ARBA00022692"/>
    </source>
</evidence>
<reference evidence="17" key="1">
    <citation type="submission" date="2025-08" db="UniProtKB">
        <authorList>
            <consortium name="RefSeq"/>
        </authorList>
    </citation>
    <scope>IDENTIFICATION</scope>
</reference>
<feature type="transmembrane region" description="Helical" evidence="13">
    <location>
        <begin position="168"/>
        <end position="189"/>
    </location>
</feature>
<keyword evidence="14" id="KW-0732">Signal</keyword>
<dbReference type="GO" id="GO:0005886">
    <property type="term" value="C:plasma membrane"/>
    <property type="evidence" value="ECO:0007669"/>
    <property type="project" value="TreeGrafter"/>
</dbReference>
<dbReference type="GeneID" id="117364164"/>
<keyword evidence="11 12" id="KW-0407">Ion channel</keyword>
<dbReference type="GO" id="GO:0030322">
    <property type="term" value="P:stabilization of membrane potential"/>
    <property type="evidence" value="ECO:0007669"/>
    <property type="project" value="TreeGrafter"/>
</dbReference>
<dbReference type="InParanoid" id="A0A6P8RUV2"/>
<evidence type="ECO:0000256" key="14">
    <source>
        <dbReference type="SAM" id="SignalP"/>
    </source>
</evidence>
<evidence type="ECO:0000256" key="3">
    <source>
        <dbReference type="ARBA" id="ARBA00022448"/>
    </source>
</evidence>
<dbReference type="PRINTS" id="PR01095">
    <property type="entry name" value="TASKCHANNEL"/>
</dbReference>
<dbReference type="GO" id="GO:0022841">
    <property type="term" value="F:potassium ion leak channel activity"/>
    <property type="evidence" value="ECO:0007669"/>
    <property type="project" value="TreeGrafter"/>
</dbReference>
<evidence type="ECO:0000256" key="9">
    <source>
        <dbReference type="ARBA" id="ARBA00023065"/>
    </source>
</evidence>
<dbReference type="InterPro" id="IPR013099">
    <property type="entry name" value="K_chnl_dom"/>
</dbReference>
<name>A0A6P8RUV2_GEOSA</name>
<evidence type="ECO:0000259" key="15">
    <source>
        <dbReference type="Pfam" id="PF07885"/>
    </source>
</evidence>
<proteinExistence type="inferred from homology"/>
<evidence type="ECO:0000256" key="2">
    <source>
        <dbReference type="ARBA" id="ARBA00006666"/>
    </source>
</evidence>
<organism evidence="16 17">
    <name type="scientific">Geotrypetes seraphini</name>
    <name type="common">Gaboon caecilian</name>
    <name type="synonym">Caecilia seraphini</name>
    <dbReference type="NCBI Taxonomy" id="260995"/>
    <lineage>
        <taxon>Eukaryota</taxon>
        <taxon>Metazoa</taxon>
        <taxon>Chordata</taxon>
        <taxon>Craniata</taxon>
        <taxon>Vertebrata</taxon>
        <taxon>Euteleostomi</taxon>
        <taxon>Amphibia</taxon>
        <taxon>Gymnophiona</taxon>
        <taxon>Geotrypetes</taxon>
    </lineage>
</organism>
<dbReference type="Pfam" id="PF07885">
    <property type="entry name" value="Ion_trans_2"/>
    <property type="match status" value="2"/>
</dbReference>
<dbReference type="PANTHER" id="PTHR11003">
    <property type="entry name" value="POTASSIUM CHANNEL, SUBFAMILY K"/>
    <property type="match status" value="1"/>
</dbReference>
<feature type="transmembrane region" description="Helical" evidence="13">
    <location>
        <begin position="124"/>
        <end position="148"/>
    </location>
</feature>
<keyword evidence="5 12" id="KW-0812">Transmembrane</keyword>
<accession>A0A6P8RUV2</accession>
<dbReference type="KEGG" id="gsh:117364164"/>
<feature type="transmembrane region" description="Helical" evidence="13">
    <location>
        <begin position="231"/>
        <end position="254"/>
    </location>
</feature>
<keyword evidence="16" id="KW-1185">Reference proteome</keyword>
<comment type="subcellular location">
    <subcellularLocation>
        <location evidence="1">Membrane</location>
        <topology evidence="1">Multi-pass membrane protein</topology>
    </subcellularLocation>
</comment>
<feature type="domain" description="Potassium channel" evidence="15">
    <location>
        <begin position="89"/>
        <end position="142"/>
    </location>
</feature>
<keyword evidence="7" id="KW-0630">Potassium</keyword>
<protein>
    <submittedName>
        <fullName evidence="17">Potassium channel subfamily K member 16-like</fullName>
    </submittedName>
</protein>
<dbReference type="RefSeq" id="XP_033808978.1">
    <property type="nucleotide sequence ID" value="XM_033953087.1"/>
</dbReference>
<dbReference type="SUPFAM" id="SSF81324">
    <property type="entry name" value="Voltage-gated potassium channels"/>
    <property type="match status" value="2"/>
</dbReference>
<dbReference type="FunFam" id="1.10.287.70:FF:000110">
    <property type="entry name" value="Potassium channel subfamily K member"/>
    <property type="match status" value="1"/>
</dbReference>
<comment type="similarity">
    <text evidence="2 12">Belongs to the two pore domain potassium channel (TC 1.A.1.8) family.</text>
</comment>
<feature type="domain" description="Potassium channel" evidence="15">
    <location>
        <begin position="184"/>
        <end position="257"/>
    </location>
</feature>
<dbReference type="PANTHER" id="PTHR11003:SF350">
    <property type="entry name" value="POTASSIUM CHANNEL DOMAIN-CONTAINING PROTEIN"/>
    <property type="match status" value="1"/>
</dbReference>
<evidence type="ECO:0000256" key="11">
    <source>
        <dbReference type="ARBA" id="ARBA00023303"/>
    </source>
</evidence>
<evidence type="ECO:0000256" key="4">
    <source>
        <dbReference type="ARBA" id="ARBA00022538"/>
    </source>
</evidence>
<evidence type="ECO:0000313" key="16">
    <source>
        <dbReference type="Proteomes" id="UP000515159"/>
    </source>
</evidence>
<feature type="chain" id="PRO_5028425541" evidence="14">
    <location>
        <begin position="25"/>
        <end position="326"/>
    </location>
</feature>
<evidence type="ECO:0000256" key="7">
    <source>
        <dbReference type="ARBA" id="ARBA00022958"/>
    </source>
</evidence>
<dbReference type="PRINTS" id="PR01333">
    <property type="entry name" value="2POREKCHANEL"/>
</dbReference>
<evidence type="ECO:0000256" key="6">
    <source>
        <dbReference type="ARBA" id="ARBA00022826"/>
    </source>
</evidence>
<feature type="signal peptide" evidence="14">
    <location>
        <begin position="1"/>
        <end position="24"/>
    </location>
</feature>
<keyword evidence="6" id="KW-0631">Potassium channel</keyword>
<dbReference type="Gene3D" id="1.10.287.70">
    <property type="match status" value="1"/>
</dbReference>
<evidence type="ECO:0000313" key="17">
    <source>
        <dbReference type="RefSeq" id="XP_033808978.1"/>
    </source>
</evidence>
<dbReference type="AlphaFoldDB" id="A0A6P8RUV2"/>
<dbReference type="Proteomes" id="UP000515159">
    <property type="component" value="Chromosome 7"/>
</dbReference>
<dbReference type="InterPro" id="IPR003280">
    <property type="entry name" value="2pore_dom_K_chnl"/>
</dbReference>
<dbReference type="GO" id="GO:0015271">
    <property type="term" value="F:outward rectifier potassium channel activity"/>
    <property type="evidence" value="ECO:0007669"/>
    <property type="project" value="TreeGrafter"/>
</dbReference>
<keyword evidence="8 13" id="KW-1133">Transmembrane helix</keyword>